<proteinExistence type="predicted"/>
<sequence>MAPKLIDDNSTWPKSNYEIKEEDGIQFIVPMRGAKETRYNPLLDRLPKVRPDIEEENLQYGPHIALGRINPEKHDDILEFVNMWGLLGLSNTKKYTSTKSVLSILSKEENAFRLFEEGKLYRNNKRRNGEKDREPVIIFQAAVRTYQTLINDINRYKRDNPLLKLGGEEKRKEFRNAVIDREEKEKDHPEGQRDLIEAMTIHESQAFSTYLHLNEMLEEVHPQSFFDIVSNSDSPGWGYNSLIGAIYIKFFTDKHEGKKFRRCKMKKCNKQFITTRPSNEYCSDNCKGYYHSQKHNEKKWLKQSLLHYEDYNNEDIEAIFHTLIEEGYSGEVKIIKEIGKRLD</sequence>
<dbReference type="OrthoDB" id="2872876at2"/>
<dbReference type="RefSeq" id="WP_122901572.1">
    <property type="nucleotide sequence ID" value="NZ_RHIB01000004.1"/>
</dbReference>
<protein>
    <recommendedName>
        <fullName evidence="3">CGNR zinc finger domain-containing protein</fullName>
    </recommendedName>
</protein>
<dbReference type="EMBL" id="RHIB01000004">
    <property type="protein sequence ID" value="RNA66204.1"/>
    <property type="molecule type" value="Genomic_DNA"/>
</dbReference>
<gene>
    <name evidence="1" type="ORF">EBO34_18920</name>
</gene>
<reference evidence="1 2" key="1">
    <citation type="submission" date="2018-10" db="EMBL/GenBank/DDBJ databases">
        <title>Bacillus Keqinensis sp. nov., a moderately halophilic bacterium isolated from a saline-alkaline lake.</title>
        <authorList>
            <person name="Wang H."/>
        </authorList>
    </citation>
    <scope>NUCLEOTIDE SEQUENCE [LARGE SCALE GENOMIC DNA]</scope>
    <source>
        <strain evidence="1 2">KQ-3</strain>
    </source>
</reference>
<evidence type="ECO:0000313" key="1">
    <source>
        <dbReference type="EMBL" id="RNA66204.1"/>
    </source>
</evidence>
<name>A0A3M7TLJ0_9BACI</name>
<keyword evidence="2" id="KW-1185">Reference proteome</keyword>
<dbReference type="AlphaFoldDB" id="A0A3M7TLJ0"/>
<organism evidence="1 2">
    <name type="scientific">Alteribacter keqinensis</name>
    <dbReference type="NCBI Taxonomy" id="2483800"/>
    <lineage>
        <taxon>Bacteria</taxon>
        <taxon>Bacillati</taxon>
        <taxon>Bacillota</taxon>
        <taxon>Bacilli</taxon>
        <taxon>Bacillales</taxon>
        <taxon>Bacillaceae</taxon>
        <taxon>Alteribacter</taxon>
    </lineage>
</organism>
<evidence type="ECO:0000313" key="2">
    <source>
        <dbReference type="Proteomes" id="UP000278746"/>
    </source>
</evidence>
<evidence type="ECO:0008006" key="3">
    <source>
        <dbReference type="Google" id="ProtNLM"/>
    </source>
</evidence>
<accession>A0A3M7TLJ0</accession>
<comment type="caution">
    <text evidence="1">The sequence shown here is derived from an EMBL/GenBank/DDBJ whole genome shotgun (WGS) entry which is preliminary data.</text>
</comment>
<dbReference type="Proteomes" id="UP000278746">
    <property type="component" value="Unassembled WGS sequence"/>
</dbReference>